<dbReference type="GO" id="GO:0043604">
    <property type="term" value="P:amide biosynthetic process"/>
    <property type="evidence" value="ECO:0007669"/>
    <property type="project" value="TreeGrafter"/>
</dbReference>
<evidence type="ECO:0000256" key="9">
    <source>
        <dbReference type="ARBA" id="ARBA00048351"/>
    </source>
</evidence>
<dbReference type="Pfam" id="PF00749">
    <property type="entry name" value="tRNA-synt_1c"/>
    <property type="match status" value="1"/>
</dbReference>
<keyword evidence="7 10" id="KW-0648">Protein biosynthesis</keyword>
<organism evidence="13 14">
    <name type="scientific">Thermoproteus uzoniensis (strain 768-20)</name>
    <dbReference type="NCBI Taxonomy" id="999630"/>
    <lineage>
        <taxon>Archaea</taxon>
        <taxon>Thermoproteota</taxon>
        <taxon>Thermoprotei</taxon>
        <taxon>Thermoproteales</taxon>
        <taxon>Thermoproteaceae</taxon>
        <taxon>Thermoproteus</taxon>
    </lineage>
</organism>
<dbReference type="EC" id="6.1.1.17" evidence="10"/>
<gene>
    <name evidence="10" type="primary">gltX</name>
    <name evidence="13" type="ordered locus">TUZN_0663</name>
</gene>
<dbReference type="NCBIfam" id="NF003169">
    <property type="entry name" value="PRK04156.1"/>
    <property type="match status" value="1"/>
</dbReference>
<dbReference type="EMBL" id="CP002590">
    <property type="protein sequence ID" value="AEA12155.1"/>
    <property type="molecule type" value="Genomic_DNA"/>
</dbReference>
<evidence type="ECO:0000256" key="8">
    <source>
        <dbReference type="ARBA" id="ARBA00023146"/>
    </source>
</evidence>
<proteinExistence type="inferred from homology"/>
<evidence type="ECO:0000256" key="4">
    <source>
        <dbReference type="ARBA" id="ARBA00022598"/>
    </source>
</evidence>
<reference evidence="13 14" key="1">
    <citation type="journal article" date="2011" name="J. Bacteriol.">
        <title>Complete genome sequence of the thermoacidophilic crenarchaeon Thermoproteus uzoniensis 768-20.</title>
        <authorList>
            <person name="Mardanov A.V."/>
            <person name="Gumerov V.M."/>
            <person name="Beletsky A.V."/>
            <person name="Prokofeva M.I."/>
            <person name="Bonch-Osmolovskaya E.A."/>
            <person name="Ravin N.V."/>
            <person name="Skryabin K.G."/>
        </authorList>
    </citation>
    <scope>NUCLEOTIDE SEQUENCE [LARGE SCALE GENOMIC DNA]</scope>
    <source>
        <strain evidence="13 14">768-20</strain>
    </source>
</reference>
<evidence type="ECO:0000256" key="5">
    <source>
        <dbReference type="ARBA" id="ARBA00022741"/>
    </source>
</evidence>
<evidence type="ECO:0000256" key="2">
    <source>
        <dbReference type="ARBA" id="ARBA00008927"/>
    </source>
</evidence>
<dbReference type="InterPro" id="IPR000924">
    <property type="entry name" value="Glu/Gln-tRNA-synth"/>
</dbReference>
<dbReference type="GO" id="GO:0005524">
    <property type="term" value="F:ATP binding"/>
    <property type="evidence" value="ECO:0007669"/>
    <property type="project" value="UniProtKB-UniRule"/>
</dbReference>
<reference key="2">
    <citation type="submission" date="2011-03" db="EMBL/GenBank/DDBJ databases">
        <title>Complete genome sequence of the thermoacidophilic crenarchaeon Thermoproteus uzoniensis 768-20.</title>
        <authorList>
            <person name="Mardanov A.V."/>
            <person name="Gumerov V.M."/>
            <person name="Beletsky A.V."/>
            <person name="Prokofeva M.I."/>
            <person name="Bonch-Osmolovskaya E.A."/>
            <person name="Ravin N.V."/>
            <person name="Skryabin K.G."/>
        </authorList>
    </citation>
    <scope>NUCLEOTIDE SEQUENCE</scope>
    <source>
        <strain>768-20</strain>
    </source>
</reference>
<evidence type="ECO:0000259" key="11">
    <source>
        <dbReference type="Pfam" id="PF00749"/>
    </source>
</evidence>
<dbReference type="HOGENOM" id="CLU_001882_1_3_2"/>
<dbReference type="GO" id="GO:0005829">
    <property type="term" value="C:cytosol"/>
    <property type="evidence" value="ECO:0007669"/>
    <property type="project" value="TreeGrafter"/>
</dbReference>
<keyword evidence="3 10" id="KW-0963">Cytoplasm</keyword>
<evidence type="ECO:0000259" key="12">
    <source>
        <dbReference type="Pfam" id="PF03950"/>
    </source>
</evidence>
<evidence type="ECO:0000256" key="7">
    <source>
        <dbReference type="ARBA" id="ARBA00022917"/>
    </source>
</evidence>
<keyword evidence="5 10" id="KW-0547">Nucleotide-binding</keyword>
<dbReference type="InterPro" id="IPR011035">
    <property type="entry name" value="Ribosomal_bL25/Gln-tRNA_synth"/>
</dbReference>
<dbReference type="OrthoDB" id="10470at2157"/>
<dbReference type="SUPFAM" id="SSF50715">
    <property type="entry name" value="Ribosomal protein L25-like"/>
    <property type="match status" value="1"/>
</dbReference>
<dbReference type="GeneID" id="10360204"/>
<dbReference type="HAMAP" id="MF_02076">
    <property type="entry name" value="Glu_tRNA_synth_type2"/>
    <property type="match status" value="1"/>
</dbReference>
<dbReference type="PRINTS" id="PR00987">
    <property type="entry name" value="TRNASYNTHGLU"/>
</dbReference>
<dbReference type="InterPro" id="IPR050132">
    <property type="entry name" value="Gln/Glu-tRNA_Ligase"/>
</dbReference>
<comment type="function">
    <text evidence="10">Catalyzes the attachment of glutamate to tRNA(Glu) in a two-step reaction: glutamate is first activated by ATP to form Glu-AMP and then transferred to the acceptor end of tRNA(Glu).</text>
</comment>
<evidence type="ECO:0000256" key="1">
    <source>
        <dbReference type="ARBA" id="ARBA00004496"/>
    </source>
</evidence>
<dbReference type="NCBIfam" id="TIGR00463">
    <property type="entry name" value="gltX_arch"/>
    <property type="match status" value="1"/>
</dbReference>
<keyword evidence="14" id="KW-1185">Reference proteome</keyword>
<dbReference type="Pfam" id="PF03950">
    <property type="entry name" value="tRNA-synt_1c_C"/>
    <property type="match status" value="1"/>
</dbReference>
<dbReference type="InterPro" id="IPR020056">
    <property type="entry name" value="Rbsml_bL25/Gln-tRNA_synth_N"/>
</dbReference>
<keyword evidence="4 10" id="KW-0436">Ligase</keyword>
<evidence type="ECO:0000256" key="6">
    <source>
        <dbReference type="ARBA" id="ARBA00022840"/>
    </source>
</evidence>
<feature type="domain" description="Glutamyl/glutaminyl-tRNA synthetase class Ib catalytic" evidence="11">
    <location>
        <begin position="105"/>
        <end position="412"/>
    </location>
</feature>
<dbReference type="Gene3D" id="2.40.240.100">
    <property type="match status" value="1"/>
</dbReference>
<keyword evidence="8 10" id="KW-0030">Aminoacyl-tRNA synthetase</keyword>
<evidence type="ECO:0000313" key="14">
    <source>
        <dbReference type="Proteomes" id="UP000008138"/>
    </source>
</evidence>
<dbReference type="GO" id="GO:0006424">
    <property type="term" value="P:glutamyl-tRNA aminoacylation"/>
    <property type="evidence" value="ECO:0007669"/>
    <property type="project" value="UniProtKB-UniRule"/>
</dbReference>
<accession>F2L499</accession>
<protein>
    <recommendedName>
        <fullName evidence="10">Glutamate--tRNA ligase</fullName>
        <ecNumber evidence="10">6.1.1.17</ecNumber>
    </recommendedName>
    <alternativeName>
        <fullName evidence="10">Glutamyl-tRNA synthetase</fullName>
        <shortName evidence="10">GluRS</shortName>
    </alternativeName>
</protein>
<evidence type="ECO:0000256" key="10">
    <source>
        <dbReference type="HAMAP-Rule" id="MF_02076"/>
    </source>
</evidence>
<dbReference type="GO" id="GO:0004818">
    <property type="term" value="F:glutamate-tRNA ligase activity"/>
    <property type="evidence" value="ECO:0007669"/>
    <property type="project" value="UniProtKB-UniRule"/>
</dbReference>
<keyword evidence="6 10" id="KW-0067">ATP-binding</keyword>
<comment type="similarity">
    <text evidence="2 10">Belongs to the class-I aminoacyl-tRNA synthetase family. Glutamate--tRNA ligase type 2 subfamily.</text>
</comment>
<comment type="subcellular location">
    <subcellularLocation>
        <location evidence="1 10">Cytoplasm</location>
    </subcellularLocation>
</comment>
<dbReference type="InterPro" id="IPR020058">
    <property type="entry name" value="Glu/Gln-tRNA-synth_Ib_cat-dom"/>
</dbReference>
<evidence type="ECO:0000256" key="3">
    <source>
        <dbReference type="ARBA" id="ARBA00022490"/>
    </source>
</evidence>
<evidence type="ECO:0000313" key="13">
    <source>
        <dbReference type="EMBL" id="AEA12155.1"/>
    </source>
</evidence>
<sequence>MESLEDVVLKYALLNAVKYGGRAEPKAVMSKIMAERPDLRSKAREIKALVDSVVEKVNSMGLEEQRALLASRWPEALEERKERAEKRPSVEALPPLPEADQSKGVVVRFAPNPDFVLHLGSARPAILNYAYKLKYGGRFVLRFEDTDPRIKKPLVTDEVNAYEAIREDLRWLGVKWDEEYIQSSRMEIYYEHARRLIELGGAYVDLCKPEEWRRLRNAGKACPHRDASVEDNLELWDRMLRGDFGEGEAVLRVKTDLAHPDPSVRDWVAFRIIDTDKTPHPLVGSKYRVWPTYNFAVSVDDHLMGITHVLRAQEHSVNTVKQSFLFKHFGWRQPVTIHFGRLKIEGGSLSKSKLKTLRVRFDDISMPTLSGLRNRGILPEAIWELILSVGIKPSDSTVSMANLLAINRKILDPIADRYMFVPDPVRLSLDLPAKFTVRLPQHPSFPERGHRVYELGPGRVAVYISRRDAEQGEFRLMEFVNVSARKVGEDEYVGEVVGTTIDEARKRKMPIIQWVPDGSPEAVVVKPVAVGKKVEERGLVEAKALELGEGSAVQFVRYGFVKLASRKDRLFTYIHE</sequence>
<dbReference type="STRING" id="999630.TUZN_0663"/>
<dbReference type="InterPro" id="IPR014729">
    <property type="entry name" value="Rossmann-like_a/b/a_fold"/>
</dbReference>
<dbReference type="InterPro" id="IPR020059">
    <property type="entry name" value="Glu/Gln-tRNA-synth_Ib_codon-bd"/>
</dbReference>
<dbReference type="PANTHER" id="PTHR43097">
    <property type="entry name" value="GLUTAMINE-TRNA LIGASE"/>
    <property type="match status" value="1"/>
</dbReference>
<dbReference type="Gene3D" id="3.40.50.620">
    <property type="entry name" value="HUPs"/>
    <property type="match status" value="1"/>
</dbReference>
<dbReference type="Proteomes" id="UP000008138">
    <property type="component" value="Chromosome"/>
</dbReference>
<dbReference type="AlphaFoldDB" id="F2L499"/>
<comment type="catalytic activity">
    <reaction evidence="9 10">
        <text>tRNA(Glu) + L-glutamate + ATP = L-glutamyl-tRNA(Glu) + AMP + diphosphate</text>
        <dbReference type="Rhea" id="RHEA:23540"/>
        <dbReference type="Rhea" id="RHEA-COMP:9663"/>
        <dbReference type="Rhea" id="RHEA-COMP:9680"/>
        <dbReference type="ChEBI" id="CHEBI:29985"/>
        <dbReference type="ChEBI" id="CHEBI:30616"/>
        <dbReference type="ChEBI" id="CHEBI:33019"/>
        <dbReference type="ChEBI" id="CHEBI:78442"/>
        <dbReference type="ChEBI" id="CHEBI:78520"/>
        <dbReference type="ChEBI" id="CHEBI:456215"/>
        <dbReference type="EC" id="6.1.1.17"/>
    </reaction>
</comment>
<feature type="short sequence motif" description="'HIGH' region" evidence="10">
    <location>
        <begin position="111"/>
        <end position="121"/>
    </location>
</feature>
<name>F2L499_THEU7</name>
<dbReference type="KEGG" id="tuz:TUZN_0663"/>
<dbReference type="PANTHER" id="PTHR43097:SF5">
    <property type="entry name" value="GLUTAMATE--TRNA LIGASE"/>
    <property type="match status" value="1"/>
</dbReference>
<dbReference type="RefSeq" id="WP_013679491.1">
    <property type="nucleotide sequence ID" value="NC_015315.1"/>
</dbReference>
<dbReference type="SUPFAM" id="SSF52374">
    <property type="entry name" value="Nucleotidylyl transferase"/>
    <property type="match status" value="1"/>
</dbReference>
<dbReference type="InterPro" id="IPR004526">
    <property type="entry name" value="Glu-tRNA-synth_arc/euk"/>
</dbReference>
<dbReference type="eggNOG" id="arCOG04302">
    <property type="taxonomic scope" value="Archaea"/>
</dbReference>
<feature type="domain" description="Glutamyl/glutaminyl-tRNA synthetase class Ib anti-codon binding" evidence="12">
    <location>
        <begin position="415"/>
        <end position="497"/>
    </location>
</feature>
<dbReference type="Gene3D" id="2.40.240.10">
    <property type="entry name" value="Ribosomal Protein L25, Chain P"/>
    <property type="match status" value="1"/>
</dbReference>